<dbReference type="InterPro" id="IPR011013">
    <property type="entry name" value="Gal_mutarotase_sf_dom"/>
</dbReference>
<dbReference type="Gene3D" id="2.70.98.10">
    <property type="match status" value="1"/>
</dbReference>
<sequence length="289" mass="31401">MADWISFGSEALRAAVNPQGAELSSLIDGDGAELMTNADPAYWTGRAPILFPIVGALAGGCYRLDGRDYALGKHGFARHSTFEVVGVDDDRATFRLEASDATRESYPFDFALTVDFRVDGATLHITTTLANPGDRDMPASFGYHPAFAWPLPYGGTKTEHQMVFDIAEPGAISALSSDGLIAGERASPLDGPVLPLRDDLFIDDALIWSPVESRGLTYGVEGRPHLRIDWEAPELGVWTKPGAAYICVEPWWGKADPAGFAGEIWDKPGIMRLAPGERREFRMSVTLTQ</sequence>
<keyword evidence="2" id="KW-1185">Reference proteome</keyword>
<dbReference type="Proteomes" id="UP001597283">
    <property type="component" value="Unassembled WGS sequence"/>
</dbReference>
<dbReference type="Pfam" id="PF01263">
    <property type="entry name" value="Aldose_epim"/>
    <property type="match status" value="1"/>
</dbReference>
<reference evidence="2" key="1">
    <citation type="journal article" date="2019" name="Int. J. Syst. Evol. Microbiol.">
        <title>The Global Catalogue of Microorganisms (GCM) 10K type strain sequencing project: providing services to taxonomists for standard genome sequencing and annotation.</title>
        <authorList>
            <consortium name="The Broad Institute Genomics Platform"/>
            <consortium name="The Broad Institute Genome Sequencing Center for Infectious Disease"/>
            <person name="Wu L."/>
            <person name="Ma J."/>
        </authorList>
    </citation>
    <scope>NUCLEOTIDE SEQUENCE [LARGE SCALE GENOMIC DNA]</scope>
    <source>
        <strain evidence="2">Q85</strain>
    </source>
</reference>
<dbReference type="InterPro" id="IPR008183">
    <property type="entry name" value="Aldose_1/G6P_1-epimerase"/>
</dbReference>
<evidence type="ECO:0000313" key="1">
    <source>
        <dbReference type="EMBL" id="MFD1789836.1"/>
    </source>
</evidence>
<dbReference type="RefSeq" id="WP_380942109.1">
    <property type="nucleotide sequence ID" value="NZ_JBHUFC010000025.1"/>
</dbReference>
<dbReference type="InterPro" id="IPR037481">
    <property type="entry name" value="LacX"/>
</dbReference>
<protein>
    <submittedName>
        <fullName evidence="1">Aldose 1-epimerase family protein</fullName>
    </submittedName>
</protein>
<dbReference type="SUPFAM" id="SSF74650">
    <property type="entry name" value="Galactose mutarotase-like"/>
    <property type="match status" value="1"/>
</dbReference>
<evidence type="ECO:0000313" key="2">
    <source>
        <dbReference type="Proteomes" id="UP001597283"/>
    </source>
</evidence>
<dbReference type="InterPro" id="IPR014718">
    <property type="entry name" value="GH-type_carb-bd"/>
</dbReference>
<organism evidence="1 2">
    <name type="scientific">Sphingomonas floccifaciens</name>
    <dbReference type="NCBI Taxonomy" id="1844115"/>
    <lineage>
        <taxon>Bacteria</taxon>
        <taxon>Pseudomonadati</taxon>
        <taxon>Pseudomonadota</taxon>
        <taxon>Alphaproteobacteria</taxon>
        <taxon>Sphingomonadales</taxon>
        <taxon>Sphingomonadaceae</taxon>
        <taxon>Sphingomonas</taxon>
    </lineage>
</organism>
<dbReference type="CDD" id="cd09024">
    <property type="entry name" value="Aldose_epim_lacX"/>
    <property type="match status" value="1"/>
</dbReference>
<name>A0ABW4NIY1_9SPHN</name>
<accession>A0ABW4NIY1</accession>
<dbReference type="EMBL" id="JBHUFC010000025">
    <property type="protein sequence ID" value="MFD1789836.1"/>
    <property type="molecule type" value="Genomic_DNA"/>
</dbReference>
<gene>
    <name evidence="1" type="ORF">ACFSC3_19950</name>
</gene>
<proteinExistence type="predicted"/>
<comment type="caution">
    <text evidence="1">The sequence shown here is derived from an EMBL/GenBank/DDBJ whole genome shotgun (WGS) entry which is preliminary data.</text>
</comment>